<evidence type="ECO:0000256" key="5">
    <source>
        <dbReference type="SAM" id="MobiDB-lite"/>
    </source>
</evidence>
<keyword evidence="2 6" id="KW-0812">Transmembrane</keyword>
<evidence type="ECO:0000256" key="3">
    <source>
        <dbReference type="ARBA" id="ARBA00022989"/>
    </source>
</evidence>
<dbReference type="Pfam" id="PF03798">
    <property type="entry name" value="TRAM_LAG1_CLN8"/>
    <property type="match status" value="1"/>
</dbReference>
<feature type="transmembrane region" description="Helical" evidence="6">
    <location>
        <begin position="316"/>
        <end position="334"/>
    </location>
</feature>
<feature type="transmembrane region" description="Helical" evidence="6">
    <location>
        <begin position="231"/>
        <end position="250"/>
    </location>
</feature>
<evidence type="ECO:0000256" key="1">
    <source>
        <dbReference type="ARBA" id="ARBA00004141"/>
    </source>
</evidence>
<feature type="compositionally biased region" description="Basic and acidic residues" evidence="5">
    <location>
        <begin position="384"/>
        <end position="395"/>
    </location>
</feature>
<evidence type="ECO:0000256" key="6">
    <source>
        <dbReference type="SAM" id="Phobius"/>
    </source>
</evidence>
<evidence type="ECO:0000259" key="7">
    <source>
        <dbReference type="Pfam" id="PF03798"/>
    </source>
</evidence>
<feature type="domain" description="TLC" evidence="7">
    <location>
        <begin position="228"/>
        <end position="363"/>
    </location>
</feature>
<dbReference type="GO" id="GO:0016020">
    <property type="term" value="C:membrane"/>
    <property type="evidence" value="ECO:0007669"/>
    <property type="project" value="UniProtKB-SubCell"/>
</dbReference>
<dbReference type="STRING" id="1314771.A0A197KES7"/>
<feature type="transmembrane region" description="Helical" evidence="6">
    <location>
        <begin position="346"/>
        <end position="366"/>
    </location>
</feature>
<keyword evidence="9" id="KW-1185">Reference proteome</keyword>
<evidence type="ECO:0000256" key="4">
    <source>
        <dbReference type="ARBA" id="ARBA00023136"/>
    </source>
</evidence>
<dbReference type="AlphaFoldDB" id="A0A197KES7"/>
<feature type="compositionally biased region" description="Low complexity" evidence="5">
    <location>
        <begin position="398"/>
        <end position="411"/>
    </location>
</feature>
<organism evidence="8 9">
    <name type="scientific">Linnemannia elongata AG-77</name>
    <dbReference type="NCBI Taxonomy" id="1314771"/>
    <lineage>
        <taxon>Eukaryota</taxon>
        <taxon>Fungi</taxon>
        <taxon>Fungi incertae sedis</taxon>
        <taxon>Mucoromycota</taxon>
        <taxon>Mortierellomycotina</taxon>
        <taxon>Mortierellomycetes</taxon>
        <taxon>Mortierellales</taxon>
        <taxon>Mortierellaceae</taxon>
        <taxon>Linnemannia</taxon>
    </lineage>
</organism>
<evidence type="ECO:0000313" key="9">
    <source>
        <dbReference type="Proteomes" id="UP000078512"/>
    </source>
</evidence>
<dbReference type="EMBL" id="KV442012">
    <property type="protein sequence ID" value="OAQ36227.1"/>
    <property type="molecule type" value="Genomic_DNA"/>
</dbReference>
<evidence type="ECO:0000256" key="2">
    <source>
        <dbReference type="ARBA" id="ARBA00022692"/>
    </source>
</evidence>
<protein>
    <recommendedName>
        <fullName evidence="7">TLC domain-containing protein</fullName>
    </recommendedName>
</protein>
<name>A0A197KES7_9FUNG</name>
<feature type="transmembrane region" description="Helical" evidence="6">
    <location>
        <begin position="86"/>
        <end position="106"/>
    </location>
</feature>
<sequence>MDYLQDPATTQTPLQVLETLSKLANEGSTAIAPTPPYETFLGMENSPINILFFQATGIFFLLQFVLLYTTWAIFPIFGKERRRLGWTLSFFCSIGFMIPSLLQFGYVRLTIYERLGLDAISLGLVDPENATVFTVWAPRFLRWVQQLPAYAFSSTEVSSSLSLSLALKTLSNAEGVLRLGGTALQWMVSLPIFSLAPLKPTQLFNPQALSPYLGGGRRLLYSLENFPQESVFGAVAVAYFVGYALADLILGFIHYPDQVDPLSGWAHHIVYTLLAWRLAKANHLWIFSICGGPLEMSTLFLSVSNMFPHLESSRSFWFPFTFILTRIIGHALILQEILFNYSTPSGAAELFAGALGLHAFWIWKYFEGVRRRARRTKKAATSELKQKQGQAKEKLAVGTSTSSSIGSEGKTIQLRIHNSKK</sequence>
<comment type="subcellular location">
    <subcellularLocation>
        <location evidence="1">Membrane</location>
        <topology evidence="1">Multi-pass membrane protein</topology>
    </subcellularLocation>
</comment>
<feature type="region of interest" description="Disordered" evidence="5">
    <location>
        <begin position="380"/>
        <end position="421"/>
    </location>
</feature>
<feature type="transmembrane region" description="Helical" evidence="6">
    <location>
        <begin position="50"/>
        <end position="74"/>
    </location>
</feature>
<accession>A0A197KES7</accession>
<feature type="transmembrane region" description="Helical" evidence="6">
    <location>
        <begin position="285"/>
        <end position="304"/>
    </location>
</feature>
<keyword evidence="3 6" id="KW-1133">Transmembrane helix</keyword>
<dbReference type="OrthoDB" id="2385591at2759"/>
<evidence type="ECO:0000313" key="8">
    <source>
        <dbReference type="EMBL" id="OAQ36227.1"/>
    </source>
</evidence>
<keyword evidence="4 6" id="KW-0472">Membrane</keyword>
<dbReference type="Proteomes" id="UP000078512">
    <property type="component" value="Unassembled WGS sequence"/>
</dbReference>
<reference evidence="8 9" key="1">
    <citation type="submission" date="2016-05" db="EMBL/GenBank/DDBJ databases">
        <title>Genome sequencing reveals origins of a unique bacterial endosymbiosis in the earliest lineages of terrestrial Fungi.</title>
        <authorList>
            <consortium name="DOE Joint Genome Institute"/>
            <person name="Uehling J."/>
            <person name="Gryganskyi A."/>
            <person name="Hameed K."/>
            <person name="Tschaplinski T."/>
            <person name="Misztal P."/>
            <person name="Wu S."/>
            <person name="Desiro A."/>
            <person name="Vande Pol N."/>
            <person name="Du Z.-Y."/>
            <person name="Zienkiewicz A."/>
            <person name="Zienkiewicz K."/>
            <person name="Morin E."/>
            <person name="Tisserant E."/>
            <person name="Splivallo R."/>
            <person name="Hainaut M."/>
            <person name="Henrissat B."/>
            <person name="Ohm R."/>
            <person name="Kuo A."/>
            <person name="Yan J."/>
            <person name="Lipzen A."/>
            <person name="Nolan M."/>
            <person name="Labutti K."/>
            <person name="Barry K."/>
            <person name="Goldstein A."/>
            <person name="Labbe J."/>
            <person name="Schadt C."/>
            <person name="Tuskan G."/>
            <person name="Grigoriev I."/>
            <person name="Martin F."/>
            <person name="Vilgalys R."/>
            <person name="Bonito G."/>
        </authorList>
    </citation>
    <scope>NUCLEOTIDE SEQUENCE [LARGE SCALE GENOMIC DNA]</scope>
    <source>
        <strain evidence="8 9">AG-77</strain>
    </source>
</reference>
<gene>
    <name evidence="8" type="ORF">K457DRAFT_12729</name>
</gene>
<dbReference type="InterPro" id="IPR006634">
    <property type="entry name" value="TLC-dom"/>
</dbReference>
<proteinExistence type="predicted"/>